<reference evidence="16 17" key="1">
    <citation type="journal article" date="2011" name="Stand. Genomic Sci.">
        <title>Complete genome sequence of 'Thioalkalivibrio sulfidophilus' HL-EbGr7.</title>
        <authorList>
            <person name="Muyzer G."/>
            <person name="Sorokin D.Y."/>
            <person name="Mavromatis K."/>
            <person name="Lapidus A."/>
            <person name="Clum A."/>
            <person name="Ivanova N."/>
            <person name="Pati A."/>
            <person name="d'Haeseleer P."/>
            <person name="Woyke T."/>
            <person name="Kyrpides N.C."/>
        </authorList>
    </citation>
    <scope>NUCLEOTIDE SEQUENCE [LARGE SCALE GENOMIC DNA]</scope>
    <source>
        <strain evidence="16 17">HL-EbGR7</strain>
    </source>
</reference>
<dbReference type="FunFam" id="3.40.50.11720:FF:000001">
    <property type="entry name" value="3-deoxy-D-manno-octulosonic acid transferase"/>
    <property type="match status" value="1"/>
</dbReference>
<keyword evidence="7 13" id="KW-0808">Transferase</keyword>
<evidence type="ECO:0000256" key="5">
    <source>
        <dbReference type="ARBA" id="ARBA00019077"/>
    </source>
</evidence>
<dbReference type="STRING" id="396588.Tgr7_0481"/>
<dbReference type="NCBIfam" id="NF004388">
    <property type="entry name" value="PRK05749.1-4"/>
    <property type="match status" value="1"/>
</dbReference>
<comment type="pathway">
    <text evidence="2 13">Bacterial outer membrane biogenesis; LPS core biosynthesis.</text>
</comment>
<feature type="transmembrane region" description="Helical" evidence="13">
    <location>
        <begin position="6"/>
        <end position="23"/>
    </location>
</feature>
<evidence type="ECO:0000313" key="16">
    <source>
        <dbReference type="EMBL" id="ACL71578.1"/>
    </source>
</evidence>
<dbReference type="GO" id="GO:0009244">
    <property type="term" value="P:lipopolysaccharide core region biosynthetic process"/>
    <property type="evidence" value="ECO:0007669"/>
    <property type="project" value="UniProtKB-UniRule"/>
</dbReference>
<dbReference type="InterPro" id="IPR038107">
    <property type="entry name" value="Glycos_transf_N_sf"/>
</dbReference>
<evidence type="ECO:0000259" key="14">
    <source>
        <dbReference type="Pfam" id="PF00534"/>
    </source>
</evidence>
<name>B8GL60_THISH</name>
<dbReference type="AlphaFoldDB" id="B8GL60"/>
<evidence type="ECO:0000313" key="17">
    <source>
        <dbReference type="Proteomes" id="UP000002383"/>
    </source>
</evidence>
<dbReference type="PANTHER" id="PTHR42755:SF1">
    <property type="entry name" value="3-DEOXY-D-MANNO-OCTULOSONIC ACID TRANSFERASE, MITOCHONDRIAL-RELATED"/>
    <property type="match status" value="1"/>
</dbReference>
<protein>
    <recommendedName>
        <fullName evidence="5 13">3-deoxy-D-manno-octulosonic acid transferase</fullName>
        <shortName evidence="13">Kdo transferase</shortName>
        <ecNumber evidence="4 13">2.4.99.12</ecNumber>
    </recommendedName>
    <alternativeName>
        <fullName evidence="9 13">Lipid IV(A) 3-deoxy-D-manno-octulosonic acid transferase</fullName>
    </alternativeName>
</protein>
<evidence type="ECO:0000256" key="4">
    <source>
        <dbReference type="ARBA" id="ARBA00012621"/>
    </source>
</evidence>
<keyword evidence="13" id="KW-1133">Transmembrane helix</keyword>
<dbReference type="Gene3D" id="3.40.50.11720">
    <property type="entry name" value="3-Deoxy-D-manno-octulosonic-acid transferase, N-terminal domain"/>
    <property type="match status" value="1"/>
</dbReference>
<dbReference type="EC" id="2.4.99.12" evidence="4 13"/>
<dbReference type="HOGENOM" id="CLU_036146_2_0_6"/>
<feature type="site" description="Transition state stabilizer" evidence="12">
    <location>
        <position position="130"/>
    </location>
</feature>
<comment type="similarity">
    <text evidence="3">Belongs to the glycosyltransferase group 1 family. Glycosyltransferase 30 subfamily.</text>
</comment>
<dbReference type="PANTHER" id="PTHR42755">
    <property type="entry name" value="3-DEOXY-MANNO-OCTULOSONATE CYTIDYLYLTRANSFERASE"/>
    <property type="match status" value="1"/>
</dbReference>
<accession>B8GL60</accession>
<comment type="catalytic activity">
    <reaction evidence="10 13">
        <text>lipid IVA (E. coli) + CMP-3-deoxy-beta-D-manno-octulosonate = alpha-Kdo-(2-&gt;6)-lipid IVA (E. coli) + CMP + H(+)</text>
        <dbReference type="Rhea" id="RHEA:28066"/>
        <dbReference type="ChEBI" id="CHEBI:15378"/>
        <dbReference type="ChEBI" id="CHEBI:58603"/>
        <dbReference type="ChEBI" id="CHEBI:60364"/>
        <dbReference type="ChEBI" id="CHEBI:60377"/>
        <dbReference type="ChEBI" id="CHEBI:85987"/>
        <dbReference type="EC" id="2.4.99.12"/>
    </reaction>
</comment>
<evidence type="ECO:0000256" key="10">
    <source>
        <dbReference type="ARBA" id="ARBA00049183"/>
    </source>
</evidence>
<evidence type="ECO:0000256" key="11">
    <source>
        <dbReference type="PIRSR" id="PIRSR639901-1"/>
    </source>
</evidence>
<dbReference type="InterPro" id="IPR039901">
    <property type="entry name" value="Kdotransferase"/>
</dbReference>
<feature type="domain" description="Glycosyl transferase family 1" evidence="14">
    <location>
        <begin position="298"/>
        <end position="392"/>
    </location>
</feature>
<proteinExistence type="inferred from homology"/>
<feature type="site" description="Transition state stabilizer" evidence="12">
    <location>
        <position position="208"/>
    </location>
</feature>
<dbReference type="InterPro" id="IPR007507">
    <property type="entry name" value="Glycos_transf_N"/>
</dbReference>
<evidence type="ECO:0000256" key="9">
    <source>
        <dbReference type="ARBA" id="ARBA00031445"/>
    </source>
</evidence>
<dbReference type="GO" id="GO:0005886">
    <property type="term" value="C:plasma membrane"/>
    <property type="evidence" value="ECO:0007669"/>
    <property type="project" value="UniProtKB-SubCell"/>
</dbReference>
<dbReference type="FunFam" id="3.40.50.2000:FF:000032">
    <property type="entry name" value="3-deoxy-D-manno-octulosonic acid transferase"/>
    <property type="match status" value="1"/>
</dbReference>
<keyword evidence="13" id="KW-0472">Membrane</keyword>
<keyword evidence="17" id="KW-1185">Reference proteome</keyword>
<evidence type="ECO:0000256" key="1">
    <source>
        <dbReference type="ARBA" id="ARBA00004388"/>
    </source>
</evidence>
<dbReference type="Pfam" id="PF04413">
    <property type="entry name" value="Glycos_transf_N"/>
    <property type="match status" value="1"/>
</dbReference>
<organism evidence="16 17">
    <name type="scientific">Thioalkalivibrio sulfidiphilus (strain HL-EbGR7)</name>
    <dbReference type="NCBI Taxonomy" id="396588"/>
    <lineage>
        <taxon>Bacteria</taxon>
        <taxon>Pseudomonadati</taxon>
        <taxon>Pseudomonadota</taxon>
        <taxon>Gammaproteobacteria</taxon>
        <taxon>Chromatiales</taxon>
        <taxon>Ectothiorhodospiraceae</taxon>
        <taxon>Thioalkalivibrio</taxon>
    </lineage>
</organism>
<dbReference type="GO" id="GO:0043842">
    <property type="term" value="F:Kdo transferase activity"/>
    <property type="evidence" value="ECO:0007669"/>
    <property type="project" value="UniProtKB-EC"/>
</dbReference>
<dbReference type="Proteomes" id="UP000002383">
    <property type="component" value="Chromosome"/>
</dbReference>
<evidence type="ECO:0000256" key="8">
    <source>
        <dbReference type="ARBA" id="ARBA00022968"/>
    </source>
</evidence>
<evidence type="ECO:0000256" key="7">
    <source>
        <dbReference type="ARBA" id="ARBA00022679"/>
    </source>
</evidence>
<dbReference type="Pfam" id="PF00534">
    <property type="entry name" value="Glycos_transf_1"/>
    <property type="match status" value="1"/>
</dbReference>
<feature type="active site" description="Proton acceptor" evidence="11">
    <location>
        <position position="60"/>
    </location>
</feature>
<keyword evidence="6" id="KW-0997">Cell inner membrane</keyword>
<keyword evidence="13" id="KW-0812">Transmembrane</keyword>
<dbReference type="UniPathway" id="UPA00958"/>
<evidence type="ECO:0000256" key="12">
    <source>
        <dbReference type="PIRSR" id="PIRSR639901-2"/>
    </source>
</evidence>
<evidence type="ECO:0000256" key="13">
    <source>
        <dbReference type="RuleBase" id="RU365103"/>
    </source>
</evidence>
<comment type="function">
    <text evidence="13">Involved in lipopolysaccharide (LPS) biosynthesis. Catalyzes the transfer of 3-deoxy-D-manno-octulosonate (Kdo) residue(s) from CMP-Kdo to lipid IV(A), the tetraacyldisaccharide-1,4'-bisphosphate precursor of lipid A.</text>
</comment>
<dbReference type="KEGG" id="tgr:Tgr7_0481"/>
<evidence type="ECO:0000259" key="15">
    <source>
        <dbReference type="Pfam" id="PF04413"/>
    </source>
</evidence>
<dbReference type="SUPFAM" id="SSF53756">
    <property type="entry name" value="UDP-Glycosyltransferase/glycogen phosphorylase"/>
    <property type="match status" value="1"/>
</dbReference>
<feature type="domain" description="3-deoxy-D-manno-octulosonic-acid transferase N-terminal" evidence="15">
    <location>
        <begin position="34"/>
        <end position="210"/>
    </location>
</feature>
<dbReference type="RefSeq" id="WP_012637066.1">
    <property type="nucleotide sequence ID" value="NC_011901.1"/>
</dbReference>
<evidence type="ECO:0000256" key="6">
    <source>
        <dbReference type="ARBA" id="ARBA00022519"/>
    </source>
</evidence>
<dbReference type="Gene3D" id="3.40.50.2000">
    <property type="entry name" value="Glycogen Phosphorylase B"/>
    <property type="match status" value="1"/>
</dbReference>
<dbReference type="GO" id="GO:0009245">
    <property type="term" value="P:lipid A biosynthetic process"/>
    <property type="evidence" value="ECO:0007669"/>
    <property type="project" value="TreeGrafter"/>
</dbReference>
<keyword evidence="13" id="KW-1003">Cell membrane</keyword>
<gene>
    <name evidence="16" type="ordered locus">Tgr7_0481</name>
</gene>
<comment type="subcellular location">
    <subcellularLocation>
        <location evidence="1">Cell inner membrane</location>
        <topology evidence="1">Single-pass membrane protein</topology>
        <orientation evidence="1">Cytoplasmic side</orientation>
    </subcellularLocation>
    <subcellularLocation>
        <location evidence="13">Cell membrane</location>
    </subcellularLocation>
</comment>
<keyword evidence="13" id="KW-0448">Lipopolysaccharide biosynthesis</keyword>
<dbReference type="OrthoDB" id="9789797at2"/>
<evidence type="ECO:0000256" key="2">
    <source>
        <dbReference type="ARBA" id="ARBA00004713"/>
    </source>
</evidence>
<dbReference type="CAZy" id="GT30">
    <property type="family name" value="Glycosyltransferase Family 30"/>
</dbReference>
<sequence length="415" mass="45825">MWRALYSLLLYLLWPLVAMRLLWRARRNPEYRRRWGERFAVGPRLDAAPRLWVHAVSVGEVVAAVPLVRALMARFPDHRILVTTTTPTGSAELRRRLGETVEHRYLPLDLPHLMRGLVRAVRPRLLVVMETELWPNLFAACRRQGVPVMLVNGRLSARSFQGYRRIRPLVAEALGAVTALAARSEEDAERFIGLGARPERVRVTGNLKYDLELPAGGEGIKPLTRPAWIAASTHEGEDARLLAVHGRILERVPDALLILVPRHPERFEAVAELCRAVGMPAARRSRGERPGPATRVWLGDTMGELPELFPLARVAFMGGSLVPTGGHNPLEAAAHGLPVLTGPHVFNFREVFDALVQAGGAEVVGDEASLAERLIALLNDEAERSRRGEAAARVVQENRGAVARVVDWVGQVASG</sequence>
<dbReference type="EMBL" id="CP001339">
    <property type="protein sequence ID" value="ACL71578.1"/>
    <property type="molecule type" value="Genomic_DNA"/>
</dbReference>
<dbReference type="InterPro" id="IPR001296">
    <property type="entry name" value="Glyco_trans_1"/>
</dbReference>
<keyword evidence="8" id="KW-0735">Signal-anchor</keyword>
<evidence type="ECO:0000256" key="3">
    <source>
        <dbReference type="ARBA" id="ARBA00006380"/>
    </source>
</evidence>
<dbReference type="eggNOG" id="COG1519">
    <property type="taxonomic scope" value="Bacteria"/>
</dbReference>